<accession>A0ABM5II70</accession>
<dbReference type="InterPro" id="IPR032675">
    <property type="entry name" value="LRR_dom_sf"/>
</dbReference>
<dbReference type="InterPro" id="IPR001611">
    <property type="entry name" value="Leu-rich_rpt"/>
</dbReference>
<organism evidence="3 4">
    <name type="scientific">Diabrotica virgifera virgifera</name>
    <name type="common">western corn rootworm</name>
    <dbReference type="NCBI Taxonomy" id="50390"/>
    <lineage>
        <taxon>Eukaryota</taxon>
        <taxon>Metazoa</taxon>
        <taxon>Ecdysozoa</taxon>
        <taxon>Arthropoda</taxon>
        <taxon>Hexapoda</taxon>
        <taxon>Insecta</taxon>
        <taxon>Pterygota</taxon>
        <taxon>Neoptera</taxon>
        <taxon>Endopterygota</taxon>
        <taxon>Coleoptera</taxon>
        <taxon>Polyphaga</taxon>
        <taxon>Cucujiformia</taxon>
        <taxon>Chrysomeloidea</taxon>
        <taxon>Chrysomelidae</taxon>
        <taxon>Galerucinae</taxon>
        <taxon>Diabroticina</taxon>
        <taxon>Diabroticites</taxon>
        <taxon>Diabrotica</taxon>
    </lineage>
</organism>
<evidence type="ECO:0000256" key="1">
    <source>
        <dbReference type="ARBA" id="ARBA00022614"/>
    </source>
</evidence>
<dbReference type="RefSeq" id="XP_028133374.2">
    <property type="nucleotide sequence ID" value="XM_028277573.2"/>
</dbReference>
<name>A0ABM5II70_DIAVI</name>
<dbReference type="EnsemblMetazoa" id="XM_028277573.2">
    <property type="protein sequence ID" value="XP_028133374.2"/>
    <property type="gene ID" value="LOC114328654"/>
</dbReference>
<keyword evidence="4" id="KW-1185">Reference proteome</keyword>
<keyword evidence="2" id="KW-0677">Repeat</keyword>
<dbReference type="InterPro" id="IPR026906">
    <property type="entry name" value="LRR_5"/>
</dbReference>
<dbReference type="Gene3D" id="3.80.10.10">
    <property type="entry name" value="Ribonuclease Inhibitor"/>
    <property type="match status" value="2"/>
</dbReference>
<proteinExistence type="predicted"/>
<sequence>MSYCSLFFLMCEILSQIYKRVQSAMWLTITVVIGSIVACRGVYNFAYSLEELYSNCERTGRKNETIVCYNMTDIISWSGLHPFAFKAASNLDIVGTVEGVRARLHPVSYNEMSNFIRIRIRKINLDSLGPRSFHRLNNLEKIHLIDTGIRVIENNAFSSLPKLEQVLFIGNKITFFKYEIFFGCPMLKLLDFSNNQINETTDMVFDILGTLSFIRHINLSNNRINSSFKKVSNIYPDYDRIRSLWYAHNKFTELRVGWFRLRKKLEIINFAYNEIEYIEENTFNNNPNLHTIILSYNKLITIPITMIPANFYPNLKYLAMDHNLIMGLDTSKQGPFRLLTNLKKITLAGNPFYCSCLNEVLNQIKHLNIQQVCSEEEHTRDICIAEEENFNTPCHLISANESAQNRDDFIRENSAYPISFDPMYCVVEEFIIP</sequence>
<dbReference type="Pfam" id="PF13855">
    <property type="entry name" value="LRR_8"/>
    <property type="match status" value="1"/>
</dbReference>
<reference evidence="3" key="1">
    <citation type="submission" date="2025-05" db="UniProtKB">
        <authorList>
            <consortium name="EnsemblMetazoa"/>
        </authorList>
    </citation>
    <scope>IDENTIFICATION</scope>
</reference>
<dbReference type="Pfam" id="PF13306">
    <property type="entry name" value="LRR_5"/>
    <property type="match status" value="1"/>
</dbReference>
<dbReference type="PANTHER" id="PTHR24369:SF211">
    <property type="entry name" value="LEUCINE-RICH REPEAT-CONTAINING PROTEIN 15-LIKE"/>
    <property type="match status" value="1"/>
</dbReference>
<dbReference type="SUPFAM" id="SSF52058">
    <property type="entry name" value="L domain-like"/>
    <property type="match status" value="1"/>
</dbReference>
<dbReference type="Proteomes" id="UP001652700">
    <property type="component" value="Unplaced"/>
</dbReference>
<evidence type="ECO:0000313" key="3">
    <source>
        <dbReference type="EnsemblMetazoa" id="XP_028133374.2"/>
    </source>
</evidence>
<protein>
    <submittedName>
        <fullName evidence="3">Uncharacterized protein</fullName>
    </submittedName>
</protein>
<dbReference type="PANTHER" id="PTHR24369">
    <property type="entry name" value="ANTIGEN BSP, PUTATIVE-RELATED"/>
    <property type="match status" value="1"/>
</dbReference>
<evidence type="ECO:0000313" key="4">
    <source>
        <dbReference type="Proteomes" id="UP001652700"/>
    </source>
</evidence>
<dbReference type="GeneID" id="114328654"/>
<keyword evidence="1" id="KW-0433">Leucine-rich repeat</keyword>
<evidence type="ECO:0000256" key="2">
    <source>
        <dbReference type="ARBA" id="ARBA00022737"/>
    </source>
</evidence>
<dbReference type="InterPro" id="IPR050541">
    <property type="entry name" value="LRR_TM_domain-containing"/>
</dbReference>